<protein>
    <submittedName>
        <fullName evidence="3">MerR family transcriptional regulator</fullName>
    </submittedName>
</protein>
<dbReference type="AlphaFoldDB" id="A0A2A4Z2D5"/>
<dbReference type="Gene3D" id="1.10.1660.10">
    <property type="match status" value="1"/>
</dbReference>
<dbReference type="GO" id="GO:0003677">
    <property type="term" value="F:DNA binding"/>
    <property type="evidence" value="ECO:0007669"/>
    <property type="project" value="UniProtKB-KW"/>
</dbReference>
<dbReference type="PANTHER" id="PTHR30204">
    <property type="entry name" value="REDOX-CYCLING DRUG-SENSING TRANSCRIPTIONAL ACTIVATOR SOXR"/>
    <property type="match status" value="1"/>
</dbReference>
<proteinExistence type="predicted"/>
<dbReference type="GO" id="GO:0003700">
    <property type="term" value="F:DNA-binding transcription factor activity"/>
    <property type="evidence" value="ECO:0007669"/>
    <property type="project" value="InterPro"/>
</dbReference>
<feature type="domain" description="HTH merR-type" evidence="2">
    <location>
        <begin position="1"/>
        <end position="71"/>
    </location>
</feature>
<keyword evidence="1" id="KW-0238">DNA-binding</keyword>
<dbReference type="SMART" id="SM00422">
    <property type="entry name" value="HTH_MERR"/>
    <property type="match status" value="1"/>
</dbReference>
<dbReference type="PANTHER" id="PTHR30204:SF97">
    <property type="entry name" value="MERR FAMILY REGULATORY PROTEIN"/>
    <property type="match status" value="1"/>
</dbReference>
<accession>A0A2A4Z2D5</accession>
<dbReference type="Pfam" id="PF13411">
    <property type="entry name" value="MerR_1"/>
    <property type="match status" value="1"/>
</dbReference>
<dbReference type="InterPro" id="IPR000551">
    <property type="entry name" value="MerR-type_HTH_dom"/>
</dbReference>
<gene>
    <name evidence="3" type="ORF">COB13_08615</name>
</gene>
<reference key="1">
    <citation type="submission" date="2017-08" db="EMBL/GenBank/DDBJ databases">
        <title>A dynamic microbial community with high functional redundancy inhabits the cold, oxic subseafloor aquifer.</title>
        <authorList>
            <person name="Tully B.J."/>
            <person name="Wheat C.G."/>
            <person name="Glazer B.T."/>
            <person name="Huber J.A."/>
        </authorList>
    </citation>
    <scope>NUCLEOTIDE SEQUENCE [LARGE SCALE GENOMIC DNA]</scope>
</reference>
<organism evidence="3">
    <name type="scientific">OCS116 cluster bacterium</name>
    <dbReference type="NCBI Taxonomy" id="2030921"/>
    <lineage>
        <taxon>Bacteria</taxon>
        <taxon>Pseudomonadati</taxon>
        <taxon>Pseudomonadota</taxon>
        <taxon>Alphaproteobacteria</taxon>
        <taxon>OCS116 cluster</taxon>
    </lineage>
</organism>
<dbReference type="SUPFAM" id="SSF46955">
    <property type="entry name" value="Putative DNA-binding domain"/>
    <property type="match status" value="1"/>
</dbReference>
<name>A0A2A4Z2D5_9PROT</name>
<dbReference type="InterPro" id="IPR009061">
    <property type="entry name" value="DNA-bd_dom_put_sf"/>
</dbReference>
<comment type="caution">
    <text evidence="3">The sequence shown here is derived from an EMBL/GenBank/DDBJ whole genome shotgun (WGS) entry which is preliminary data.</text>
</comment>
<dbReference type="PROSITE" id="PS50937">
    <property type="entry name" value="HTH_MERR_2"/>
    <property type="match status" value="1"/>
</dbReference>
<dbReference type="InterPro" id="IPR047057">
    <property type="entry name" value="MerR_fam"/>
</dbReference>
<dbReference type="EMBL" id="NVUS01000009">
    <property type="protein sequence ID" value="PCJ01051.1"/>
    <property type="molecule type" value="Genomic_DNA"/>
</dbReference>
<evidence type="ECO:0000259" key="2">
    <source>
        <dbReference type="PROSITE" id="PS50937"/>
    </source>
</evidence>
<evidence type="ECO:0000313" key="3">
    <source>
        <dbReference type="EMBL" id="PCJ01051.1"/>
    </source>
</evidence>
<dbReference type="CDD" id="cd04781">
    <property type="entry name" value="HTH_MerR-like_sg6"/>
    <property type="match status" value="1"/>
</dbReference>
<dbReference type="PRINTS" id="PR00040">
    <property type="entry name" value="HTHMERR"/>
</dbReference>
<reference evidence="3" key="2">
    <citation type="journal article" date="2018" name="ISME J.">
        <title>A dynamic microbial community with high functional redundancy inhabits the cold, oxic subseafloor aquifer.</title>
        <authorList>
            <person name="Tully B.J."/>
            <person name="Wheat C.G."/>
            <person name="Glazer B.T."/>
            <person name="Huber J.A."/>
        </authorList>
    </citation>
    <scope>NUCLEOTIDE SEQUENCE</scope>
    <source>
        <strain evidence="3">NORP83</strain>
    </source>
</reference>
<evidence type="ECO:0000256" key="1">
    <source>
        <dbReference type="ARBA" id="ARBA00023125"/>
    </source>
</evidence>
<sequence length="141" mass="15670">MQILDIGQVAKQSGLPASTLRYYEEKGLVQSIGRRGLRRLFAANIVQQLALISLGRQAGFSLDDIAQMFAIDGKPQIDRAQLLLKADELDKNIKQLIAMRDGLVHAAQCKAPSHLECPSFQRLLNLASKNRARQRGKFSDL</sequence>